<keyword evidence="4" id="KW-1185">Reference proteome</keyword>
<keyword evidence="2" id="KW-1133">Transmembrane helix</keyword>
<feature type="compositionally biased region" description="Acidic residues" evidence="1">
    <location>
        <begin position="207"/>
        <end position="220"/>
    </location>
</feature>
<feature type="compositionally biased region" description="Basic and acidic residues" evidence="1">
    <location>
        <begin position="548"/>
        <end position="570"/>
    </location>
</feature>
<feature type="compositionally biased region" description="Basic and acidic residues" evidence="1">
    <location>
        <begin position="980"/>
        <end position="990"/>
    </location>
</feature>
<evidence type="ECO:0000313" key="3">
    <source>
        <dbReference type="EMBL" id="KAK7289754.1"/>
    </source>
</evidence>
<proteinExistence type="predicted"/>
<dbReference type="AlphaFoldDB" id="A0AAN9J0X0"/>
<feature type="region of interest" description="Disordered" evidence="1">
    <location>
        <begin position="658"/>
        <end position="686"/>
    </location>
</feature>
<feature type="region of interest" description="Disordered" evidence="1">
    <location>
        <begin position="588"/>
        <end position="643"/>
    </location>
</feature>
<dbReference type="EMBL" id="JAYWIO010000001">
    <property type="protein sequence ID" value="KAK7289754.1"/>
    <property type="molecule type" value="Genomic_DNA"/>
</dbReference>
<name>A0AAN9J0X0_CROPI</name>
<feature type="region of interest" description="Disordered" evidence="1">
    <location>
        <begin position="179"/>
        <end position="200"/>
    </location>
</feature>
<dbReference type="PANTHER" id="PTHR33870">
    <property type="entry name" value="CARDIOMYOPATHY-ASSOCIATED PROTEIN"/>
    <property type="match status" value="1"/>
</dbReference>
<feature type="region of interest" description="Disordered" evidence="1">
    <location>
        <begin position="207"/>
        <end position="226"/>
    </location>
</feature>
<evidence type="ECO:0000256" key="1">
    <source>
        <dbReference type="SAM" id="MobiDB-lite"/>
    </source>
</evidence>
<feature type="transmembrane region" description="Helical" evidence="2">
    <location>
        <begin position="54"/>
        <end position="72"/>
    </location>
</feature>
<evidence type="ECO:0000313" key="4">
    <source>
        <dbReference type="Proteomes" id="UP001372338"/>
    </source>
</evidence>
<keyword evidence="2" id="KW-0812">Transmembrane</keyword>
<accession>A0AAN9J0X0</accession>
<gene>
    <name evidence="3" type="ORF">RIF29_03662</name>
</gene>
<sequence>MGLNLKDILLHLFKLVHVLAKSSYTFLQRHPLVSGALSVFFILYLFLSYIYSFLAYLSPFLVCAAIFVRIFWSSEKTELKYVKKKEGEEDKGEQKKVELDYQNIPNSESGDMLYKYPSQNATSRRKNFRGKKWDVYGGLEEKAKDLSAVFHNEFTKRNIENKEGKFYEKGECSLDYGLSGEKSKASGRHPLRSEPSMVDLVEMDTERIEDGDDEDEEDAQEDRNKAIEWNEDDQKNLMDLGFSEIERNRRLETLIARRRARKLMKGQVENNPTDKKSTNPSHIAPLFITRRDSLDSSIDFEGLEIPGSAPSVIPRSPYNIPFNLSEERPHLKRDSFDQEFIFNPKDMAFCRHESFSLGPNFPSSHKEDHGSRDNNFFLNNRRKYSDRLAYPRFRSLSDKGNHDWLIDQLLYAKGSDSGLQSNNAPKEGEKNTHEEDEKFKTDMKNEKVKNAHDTKSMSDHTTEPDLFPNISNEEKSRVSFHEPHHQRHLRFPTSTSIGTNEEHIPSPFDKKHDLFSCDRRMCHTPTYSIASDLQVEVSEVGSPASTVEEIHETNSTSDRDSVVYDGDIDRDISSGSEELWGASFHGREAQGVSQEDIAEGNNNSRSTTSPTSLGQIDEENVADVSSFSSRSDMPEDTPTYAANSEHNIFSYMKNSIGETEAPQPSKSLHVTSPQKGLMDNSVDNLPNETFSEKSEEWSIMSENFINEAEVINEANNSATTYQDNIENSSIVRQESVDEASTSSVASSPRSVLPEVLSPVNNQQVHIGVQQSNMDNVAQETSNDESLPDTVPQNIQPLMDDITDQAHTVDLNHSLEQINILENSIEESNYFGNMNDSEVNYKEEHDNATNKENREENFSHQIRQEAFVESIGLVEKNTLEDMDEKSRESVDDKVPSNSMMIESSSEVQREHEPQTSMRQETSINGEDFIDNNMNVEVQRENYSQSESKELVEDQKDKENLVNVSISMESPQPMATEATNSKSDEETSEKSYKVSNNADFENQLNENETMVAFESVEESHNASNATHMKEAREVVQLENGTVPKPDKPNDSSEAAYLTRDLIEMVEGNENIEKPASNNALADLLQPSVTDSIILRKETNEGLSEHS</sequence>
<evidence type="ECO:0000256" key="2">
    <source>
        <dbReference type="SAM" id="Phobius"/>
    </source>
</evidence>
<feature type="compositionally biased region" description="Basic and acidic residues" evidence="1">
    <location>
        <begin position="883"/>
        <end position="893"/>
    </location>
</feature>
<feature type="compositionally biased region" description="Polar residues" evidence="1">
    <location>
        <begin position="894"/>
        <end position="905"/>
    </location>
</feature>
<feature type="region of interest" description="Disordered" evidence="1">
    <location>
        <begin position="964"/>
        <end position="991"/>
    </location>
</feature>
<dbReference type="Proteomes" id="UP001372338">
    <property type="component" value="Unassembled WGS sequence"/>
</dbReference>
<feature type="transmembrane region" description="Helical" evidence="2">
    <location>
        <begin position="30"/>
        <end position="47"/>
    </location>
</feature>
<organism evidence="3 4">
    <name type="scientific">Crotalaria pallida</name>
    <name type="common">Smooth rattlebox</name>
    <name type="synonym">Crotalaria striata</name>
    <dbReference type="NCBI Taxonomy" id="3830"/>
    <lineage>
        <taxon>Eukaryota</taxon>
        <taxon>Viridiplantae</taxon>
        <taxon>Streptophyta</taxon>
        <taxon>Embryophyta</taxon>
        <taxon>Tracheophyta</taxon>
        <taxon>Spermatophyta</taxon>
        <taxon>Magnoliopsida</taxon>
        <taxon>eudicotyledons</taxon>
        <taxon>Gunneridae</taxon>
        <taxon>Pentapetalae</taxon>
        <taxon>rosids</taxon>
        <taxon>fabids</taxon>
        <taxon>Fabales</taxon>
        <taxon>Fabaceae</taxon>
        <taxon>Papilionoideae</taxon>
        <taxon>50 kb inversion clade</taxon>
        <taxon>genistoids sensu lato</taxon>
        <taxon>core genistoids</taxon>
        <taxon>Crotalarieae</taxon>
        <taxon>Crotalaria</taxon>
    </lineage>
</organism>
<comment type="caution">
    <text evidence="3">The sequence shown here is derived from an EMBL/GenBank/DDBJ whole genome shotgun (WGS) entry which is preliminary data.</text>
</comment>
<feature type="region of interest" description="Disordered" evidence="1">
    <location>
        <begin position="541"/>
        <end position="570"/>
    </location>
</feature>
<feature type="compositionally biased region" description="Low complexity" evidence="1">
    <location>
        <begin position="601"/>
        <end position="612"/>
    </location>
</feature>
<feature type="compositionally biased region" description="Basic and acidic residues" evidence="1">
    <location>
        <begin position="945"/>
        <end position="957"/>
    </location>
</feature>
<feature type="region of interest" description="Disordered" evidence="1">
    <location>
        <begin position="938"/>
        <end position="957"/>
    </location>
</feature>
<protein>
    <submittedName>
        <fullName evidence="3">Uncharacterized protein</fullName>
    </submittedName>
</protein>
<feature type="compositionally biased region" description="Basic and acidic residues" evidence="1">
    <location>
        <begin position="426"/>
        <end position="463"/>
    </location>
</feature>
<dbReference type="PANTHER" id="PTHR33870:SF16">
    <property type="entry name" value="PROTEIN, PUTATIVE-RELATED"/>
    <property type="match status" value="1"/>
</dbReference>
<feature type="compositionally biased region" description="Polar residues" evidence="1">
    <location>
        <begin position="913"/>
        <end position="923"/>
    </location>
</feature>
<feature type="region of interest" description="Disordered" evidence="1">
    <location>
        <begin position="415"/>
        <end position="469"/>
    </location>
</feature>
<reference evidence="3 4" key="1">
    <citation type="submission" date="2024-01" db="EMBL/GenBank/DDBJ databases">
        <title>The genomes of 5 underutilized Papilionoideae crops provide insights into root nodulation and disease resistanc.</title>
        <authorList>
            <person name="Yuan L."/>
        </authorList>
    </citation>
    <scope>NUCLEOTIDE SEQUENCE [LARGE SCALE GENOMIC DNA]</scope>
    <source>
        <strain evidence="3">ZHUSHIDOU_FW_LH</strain>
        <tissue evidence="3">Leaf</tissue>
    </source>
</reference>
<feature type="region of interest" description="Disordered" evidence="1">
    <location>
        <begin position="877"/>
        <end position="928"/>
    </location>
</feature>
<keyword evidence="2" id="KW-0472">Membrane</keyword>
<feature type="compositionally biased region" description="Polar residues" evidence="1">
    <location>
        <begin position="658"/>
        <end position="674"/>
    </location>
</feature>